<dbReference type="PANTHER" id="PTHR42813:SF2">
    <property type="entry name" value="DEHYDROGENASE, ZINC-CONTAINING, PUTATIVE (AFU_ORTHOLOGUE AFUA_2G02810)-RELATED"/>
    <property type="match status" value="1"/>
</dbReference>
<evidence type="ECO:0000256" key="5">
    <source>
        <dbReference type="RuleBase" id="RU361277"/>
    </source>
</evidence>
<dbReference type="EMBL" id="JBHRWW010000001">
    <property type="protein sequence ID" value="MFC3687231.1"/>
    <property type="molecule type" value="Genomic_DNA"/>
</dbReference>
<dbReference type="InterPro" id="IPR013149">
    <property type="entry name" value="ADH-like_C"/>
</dbReference>
<dbReference type="SUPFAM" id="SSF51735">
    <property type="entry name" value="NAD(P)-binding Rossmann-fold domains"/>
    <property type="match status" value="1"/>
</dbReference>
<dbReference type="InterPro" id="IPR002328">
    <property type="entry name" value="ADH_Zn_CS"/>
</dbReference>
<dbReference type="InterPro" id="IPR011032">
    <property type="entry name" value="GroES-like_sf"/>
</dbReference>
<reference evidence="9" key="1">
    <citation type="journal article" date="2019" name="Int. J. Syst. Evol. Microbiol.">
        <title>The Global Catalogue of Microorganisms (GCM) 10K type strain sequencing project: providing services to taxonomists for standard genome sequencing and annotation.</title>
        <authorList>
            <consortium name="The Broad Institute Genomics Platform"/>
            <consortium name="The Broad Institute Genome Sequencing Center for Infectious Disease"/>
            <person name="Wu L."/>
            <person name="Ma J."/>
        </authorList>
    </citation>
    <scope>NUCLEOTIDE SEQUENCE [LARGE SCALE GENOMIC DNA]</scope>
    <source>
        <strain evidence="9">NCAIM B.02333</strain>
    </source>
</reference>
<keyword evidence="4" id="KW-0560">Oxidoreductase</keyword>
<evidence type="ECO:0000259" key="7">
    <source>
        <dbReference type="Pfam" id="PF08240"/>
    </source>
</evidence>
<dbReference type="Pfam" id="PF00107">
    <property type="entry name" value="ADH_zinc_N"/>
    <property type="match status" value="1"/>
</dbReference>
<evidence type="ECO:0000256" key="1">
    <source>
        <dbReference type="ARBA" id="ARBA00001947"/>
    </source>
</evidence>
<gene>
    <name evidence="8" type="ORF">ACFOLH_02620</name>
</gene>
<name>A0ABV7WDU3_9MICO</name>
<dbReference type="RefSeq" id="WP_340290591.1">
    <property type="nucleotide sequence ID" value="NZ_JBBEOI010000020.1"/>
</dbReference>
<dbReference type="InterPro" id="IPR013154">
    <property type="entry name" value="ADH-like_N"/>
</dbReference>
<keyword evidence="2 5" id="KW-0479">Metal-binding</keyword>
<comment type="caution">
    <text evidence="8">The sequence shown here is derived from an EMBL/GenBank/DDBJ whole genome shotgun (WGS) entry which is preliminary data.</text>
</comment>
<evidence type="ECO:0000256" key="4">
    <source>
        <dbReference type="ARBA" id="ARBA00023002"/>
    </source>
</evidence>
<evidence type="ECO:0000256" key="3">
    <source>
        <dbReference type="ARBA" id="ARBA00022833"/>
    </source>
</evidence>
<sequence>MKALTWHGTEDVRVDDVPDARLQDPTDCVVRITSTGLCGSDLHLYSVLGAFIGEGDILGHEPMGIVEEVGSEVRDLTVGQRVVVPFNVSCGTCFTCTSGLHSQCETTQQREHGTGAALFGYTKLYGQVPGGQAEALRVPFADTLPIRVPDGPADDRFVYLSDVLPTAWQAVQYSGVQPGQSLVVLGLGPIGDMCTRIAQHLGVEQVIGVDLQPDRLVRARDHGVTALALDGDLVAQVQGLTEGRGPHAVIDAVGMEAHGSPGAENIQKAVTLLPDAVAAPLMRKAGVDRLHALHLAIELVRRGGTVSLSGVYAGSQDPMPMFTMFDKQITVRMGQANVHRWVDDILPLLTDADPLGVDSFATHHVPLSEAPAAYASFQKKEDGMVKVLFRP</sequence>
<dbReference type="Pfam" id="PF08240">
    <property type="entry name" value="ADH_N"/>
    <property type="match status" value="1"/>
</dbReference>
<evidence type="ECO:0000313" key="9">
    <source>
        <dbReference type="Proteomes" id="UP001595685"/>
    </source>
</evidence>
<dbReference type="Gene3D" id="3.90.180.10">
    <property type="entry name" value="Medium-chain alcohol dehydrogenases, catalytic domain"/>
    <property type="match status" value="1"/>
</dbReference>
<accession>A0ABV7WDU3</accession>
<keyword evidence="9" id="KW-1185">Reference proteome</keyword>
<dbReference type="Gene3D" id="3.40.50.720">
    <property type="entry name" value="NAD(P)-binding Rossmann-like Domain"/>
    <property type="match status" value="1"/>
</dbReference>
<keyword evidence="3 5" id="KW-0862">Zinc</keyword>
<dbReference type="PROSITE" id="PS00059">
    <property type="entry name" value="ADH_ZINC"/>
    <property type="match status" value="1"/>
</dbReference>
<feature type="domain" description="Alcohol dehydrogenase-like N-terminal" evidence="7">
    <location>
        <begin position="25"/>
        <end position="146"/>
    </location>
</feature>
<comment type="cofactor">
    <cofactor evidence="1 5">
        <name>Zn(2+)</name>
        <dbReference type="ChEBI" id="CHEBI:29105"/>
    </cofactor>
</comment>
<evidence type="ECO:0000313" key="8">
    <source>
        <dbReference type="EMBL" id="MFC3687231.1"/>
    </source>
</evidence>
<dbReference type="InterPro" id="IPR036291">
    <property type="entry name" value="NAD(P)-bd_dom_sf"/>
</dbReference>
<dbReference type="PANTHER" id="PTHR42813">
    <property type="entry name" value="ZINC-TYPE ALCOHOL DEHYDROGENASE-LIKE"/>
    <property type="match status" value="1"/>
</dbReference>
<feature type="domain" description="Alcohol dehydrogenase-like C-terminal" evidence="6">
    <location>
        <begin position="189"/>
        <end position="256"/>
    </location>
</feature>
<dbReference type="Proteomes" id="UP001595685">
    <property type="component" value="Unassembled WGS sequence"/>
</dbReference>
<evidence type="ECO:0000256" key="2">
    <source>
        <dbReference type="ARBA" id="ARBA00022723"/>
    </source>
</evidence>
<organism evidence="8 9">
    <name type="scientific">Aquipuribacter hungaricus</name>
    <dbReference type="NCBI Taxonomy" id="545624"/>
    <lineage>
        <taxon>Bacteria</taxon>
        <taxon>Bacillati</taxon>
        <taxon>Actinomycetota</taxon>
        <taxon>Actinomycetes</taxon>
        <taxon>Micrococcales</taxon>
        <taxon>Intrasporangiaceae</taxon>
        <taxon>Aquipuribacter</taxon>
    </lineage>
</organism>
<proteinExistence type="inferred from homology"/>
<protein>
    <submittedName>
        <fullName evidence="8">Alcohol dehydrogenase catalytic domain-containing protein</fullName>
    </submittedName>
</protein>
<dbReference type="SUPFAM" id="SSF50129">
    <property type="entry name" value="GroES-like"/>
    <property type="match status" value="1"/>
</dbReference>
<evidence type="ECO:0000259" key="6">
    <source>
        <dbReference type="Pfam" id="PF00107"/>
    </source>
</evidence>
<comment type="similarity">
    <text evidence="5">Belongs to the zinc-containing alcohol dehydrogenase family.</text>
</comment>